<feature type="transmembrane region" description="Helical" evidence="3">
    <location>
        <begin position="24"/>
        <end position="43"/>
    </location>
</feature>
<reference evidence="6" key="1">
    <citation type="submission" date="2013-11" db="EMBL/GenBank/DDBJ databases">
        <title>The genomic landscape of the Guanapo guppy.</title>
        <authorList>
            <person name="Kuenstner A."/>
            <person name="Dreyer C."/>
        </authorList>
    </citation>
    <scope>NUCLEOTIDE SEQUENCE</scope>
    <source>
        <strain evidence="6">Guanapo</strain>
    </source>
</reference>
<evidence type="ECO:0000256" key="1">
    <source>
        <dbReference type="ARBA" id="ARBA00022734"/>
    </source>
</evidence>
<sequence length="255" mass="28536">MAAIDRISVEHEEPASAAKSPGRIIFSLLLLMFGFLCILQSVLNVSLRLTSYCSHCPEDSGSVCPSVCPTVCPSVCPTGEPNQNPTSQAAGETPEALIAQIQQMKMLLCVYGSEVEHLDVNLTAWPSSFKQQLATFCPSIYYISSARATWGDSRNDCLNRGADLVIINSREEQDFLTWFKKRLWIGLTDAEKEAGWKWVDGTRLTTSYWGHDEPNSDLGTNEDCGEMRFYESENNWNDVPCDMENSWICERKLQG</sequence>
<dbReference type="InterPro" id="IPR016186">
    <property type="entry name" value="C-type_lectin-like/link_sf"/>
</dbReference>
<dbReference type="SUPFAM" id="SSF56436">
    <property type="entry name" value="C-type lectin-like"/>
    <property type="match status" value="1"/>
</dbReference>
<dbReference type="RefSeq" id="XP_017160312.1">
    <property type="nucleotide sequence ID" value="XM_017304823.1"/>
</dbReference>
<accession>A0A3P9N997</accession>
<protein>
    <submittedName>
        <fullName evidence="5">CD209 antigen-like protein A</fullName>
    </submittedName>
</protein>
<reference evidence="5" key="2">
    <citation type="submission" date="2025-08" db="UniProtKB">
        <authorList>
            <consortium name="Ensembl"/>
        </authorList>
    </citation>
    <scope>IDENTIFICATION</scope>
    <source>
        <strain evidence="5">Guanapo</strain>
    </source>
</reference>
<dbReference type="InterPro" id="IPR033989">
    <property type="entry name" value="CD209-like_CTLD"/>
</dbReference>
<dbReference type="InterPro" id="IPR001304">
    <property type="entry name" value="C-type_lectin-like"/>
</dbReference>
<dbReference type="Bgee" id="ENSPREG00000004278">
    <property type="expression patterns" value="Expressed in caudal fin"/>
</dbReference>
<dbReference type="PANTHER" id="PTHR22803">
    <property type="entry name" value="MANNOSE, PHOSPHOLIPASE, LECTIN RECEPTOR RELATED"/>
    <property type="match status" value="1"/>
</dbReference>
<name>A0A3P9N997_POERE</name>
<dbReference type="PROSITE" id="PS00615">
    <property type="entry name" value="C_TYPE_LECTIN_1"/>
    <property type="match status" value="1"/>
</dbReference>
<dbReference type="InterPro" id="IPR050111">
    <property type="entry name" value="C-type_lectin/snaclec_domain"/>
</dbReference>
<dbReference type="Pfam" id="PF00059">
    <property type="entry name" value="Lectin_C"/>
    <property type="match status" value="1"/>
</dbReference>
<dbReference type="KEGG" id="pret:103472223"/>
<proteinExistence type="predicted"/>
<dbReference type="PROSITE" id="PS50041">
    <property type="entry name" value="C_TYPE_LECTIN_2"/>
    <property type="match status" value="1"/>
</dbReference>
<organism evidence="5 6">
    <name type="scientific">Poecilia reticulata</name>
    <name type="common">Guppy</name>
    <name type="synonym">Acanthophacelus reticulatus</name>
    <dbReference type="NCBI Taxonomy" id="8081"/>
    <lineage>
        <taxon>Eukaryota</taxon>
        <taxon>Metazoa</taxon>
        <taxon>Chordata</taxon>
        <taxon>Craniata</taxon>
        <taxon>Vertebrata</taxon>
        <taxon>Euteleostomi</taxon>
        <taxon>Actinopterygii</taxon>
        <taxon>Neopterygii</taxon>
        <taxon>Teleostei</taxon>
        <taxon>Neoteleostei</taxon>
        <taxon>Acanthomorphata</taxon>
        <taxon>Ovalentaria</taxon>
        <taxon>Atherinomorphae</taxon>
        <taxon>Cyprinodontiformes</taxon>
        <taxon>Poeciliidae</taxon>
        <taxon>Poeciliinae</taxon>
        <taxon>Poecilia</taxon>
    </lineage>
</organism>
<dbReference type="RefSeq" id="XP_008419916.1">
    <property type="nucleotide sequence ID" value="XM_008421694.2"/>
</dbReference>
<dbReference type="Proteomes" id="UP000242638">
    <property type="component" value="Unassembled WGS sequence"/>
</dbReference>
<evidence type="ECO:0000313" key="6">
    <source>
        <dbReference type="Proteomes" id="UP000242638"/>
    </source>
</evidence>
<keyword evidence="6" id="KW-1185">Reference proteome</keyword>
<reference evidence="5" key="3">
    <citation type="submission" date="2025-09" db="UniProtKB">
        <authorList>
            <consortium name="Ensembl"/>
        </authorList>
    </citation>
    <scope>IDENTIFICATION</scope>
    <source>
        <strain evidence="5">Guanapo</strain>
    </source>
</reference>
<feature type="domain" description="C-type lectin" evidence="4">
    <location>
        <begin position="136"/>
        <end position="250"/>
    </location>
</feature>
<keyword evidence="2" id="KW-1015">Disulfide bond</keyword>
<evidence type="ECO:0000256" key="2">
    <source>
        <dbReference type="ARBA" id="ARBA00023157"/>
    </source>
</evidence>
<dbReference type="CDD" id="cd03590">
    <property type="entry name" value="CLECT_DC-SIGN_like"/>
    <property type="match status" value="1"/>
</dbReference>
<dbReference type="OrthoDB" id="8445080at2759"/>
<dbReference type="InterPro" id="IPR016187">
    <property type="entry name" value="CTDL_fold"/>
</dbReference>
<keyword evidence="3" id="KW-0812">Transmembrane</keyword>
<dbReference type="GO" id="GO:0030246">
    <property type="term" value="F:carbohydrate binding"/>
    <property type="evidence" value="ECO:0007669"/>
    <property type="project" value="UniProtKB-KW"/>
</dbReference>
<evidence type="ECO:0000259" key="4">
    <source>
        <dbReference type="PROSITE" id="PS50041"/>
    </source>
</evidence>
<dbReference type="Ensembl" id="ENSPRET00000006218.1">
    <property type="protein sequence ID" value="ENSPREP00000006134.1"/>
    <property type="gene ID" value="ENSPREG00000004278.1"/>
</dbReference>
<keyword evidence="3" id="KW-1133">Transmembrane helix</keyword>
<dbReference type="GeneID" id="103472223"/>
<dbReference type="InterPro" id="IPR018378">
    <property type="entry name" value="C-type_lectin_CS"/>
</dbReference>
<dbReference type="OMA" id="DANFWIC"/>
<dbReference type="Gene3D" id="3.10.100.10">
    <property type="entry name" value="Mannose-Binding Protein A, subunit A"/>
    <property type="match status" value="1"/>
</dbReference>
<evidence type="ECO:0000313" key="5">
    <source>
        <dbReference type="Ensembl" id="ENSPREP00000006134.1"/>
    </source>
</evidence>
<dbReference type="AlphaFoldDB" id="A0A3P9N997"/>
<evidence type="ECO:0000256" key="3">
    <source>
        <dbReference type="SAM" id="Phobius"/>
    </source>
</evidence>
<dbReference type="RefSeq" id="XP_008419907.1">
    <property type="nucleotide sequence ID" value="XM_008421685.2"/>
</dbReference>
<keyword evidence="1" id="KW-0430">Lectin</keyword>
<keyword evidence="3" id="KW-0472">Membrane</keyword>
<dbReference type="GeneTree" id="ENSGT01020000230338"/>
<dbReference type="SMART" id="SM00034">
    <property type="entry name" value="CLECT"/>
    <property type="match status" value="1"/>
</dbReference>